<sequence>MSRHVARDLTYAHSAQTRQGRAVIRAMENATGRLRLIKRAHGYDAEVADGRDFWQVMVDRYGLSLDVVEGSLNLIPRDGPLILVANHPYGILDGLVMGHILSRQRGDFRILANQVFRKAEDLSRVILPVDFAETRAAMNVNLQTRNTARSYLNDGGAIGVFPGGTVSTAQKPFGLPLDPGWRRFTARMIAKSNATVVPICFHGHNSRSFQVASHLHTTLRMALLIREFSKRTDQPVSLSIGQPILPGEWGEYAQDAKSMMDFLRDRTYALSKTPGATGAYGFEFEEKHRS</sequence>
<name>A0A2R8AIE4_9RHOB</name>
<dbReference type="CDD" id="cd07986">
    <property type="entry name" value="LPLAT_ACT14924-like"/>
    <property type="match status" value="1"/>
</dbReference>
<protein>
    <recommendedName>
        <fullName evidence="1">Phospholipid/glycerol acyltransferase domain-containing protein</fullName>
    </recommendedName>
</protein>
<dbReference type="AlphaFoldDB" id="A0A2R8AIE4"/>
<dbReference type="SUPFAM" id="SSF69593">
    <property type="entry name" value="Glycerol-3-phosphate (1)-acyltransferase"/>
    <property type="match status" value="1"/>
</dbReference>
<keyword evidence="3" id="KW-1185">Reference proteome</keyword>
<feature type="domain" description="Phospholipid/glycerol acyltransferase" evidence="1">
    <location>
        <begin position="81"/>
        <end position="204"/>
    </location>
</feature>
<gene>
    <name evidence="2" type="ORF">ALP8811_00810</name>
</gene>
<dbReference type="GO" id="GO:0016746">
    <property type="term" value="F:acyltransferase activity"/>
    <property type="evidence" value="ECO:0007669"/>
    <property type="project" value="InterPro"/>
</dbReference>
<dbReference type="Pfam" id="PF01553">
    <property type="entry name" value="Acyltransferase"/>
    <property type="match status" value="1"/>
</dbReference>
<reference evidence="2 3" key="1">
    <citation type="submission" date="2018-03" db="EMBL/GenBank/DDBJ databases">
        <authorList>
            <person name="Keele B.F."/>
        </authorList>
    </citation>
    <scope>NUCLEOTIDE SEQUENCE [LARGE SCALE GENOMIC DNA]</scope>
    <source>
        <strain evidence="2 3">CECT 8811</strain>
    </source>
</reference>
<proteinExistence type="predicted"/>
<dbReference type="SMART" id="SM00563">
    <property type="entry name" value="PlsC"/>
    <property type="match status" value="1"/>
</dbReference>
<organism evidence="2 3">
    <name type="scientific">Aliiroseovarius pelagivivens</name>
    <dbReference type="NCBI Taxonomy" id="1639690"/>
    <lineage>
        <taxon>Bacteria</taxon>
        <taxon>Pseudomonadati</taxon>
        <taxon>Pseudomonadota</taxon>
        <taxon>Alphaproteobacteria</taxon>
        <taxon>Rhodobacterales</taxon>
        <taxon>Paracoccaceae</taxon>
        <taxon>Aliiroseovarius</taxon>
    </lineage>
</organism>
<dbReference type="EMBL" id="OMOI01000001">
    <property type="protein sequence ID" value="SPF75816.1"/>
    <property type="molecule type" value="Genomic_DNA"/>
</dbReference>
<dbReference type="OrthoDB" id="1113830at2"/>
<dbReference type="RefSeq" id="WP_108855886.1">
    <property type="nucleotide sequence ID" value="NZ_OMOI01000001.1"/>
</dbReference>
<dbReference type="InterPro" id="IPR002123">
    <property type="entry name" value="Plipid/glycerol_acylTrfase"/>
</dbReference>
<evidence type="ECO:0000313" key="3">
    <source>
        <dbReference type="Proteomes" id="UP000244911"/>
    </source>
</evidence>
<dbReference type="InterPro" id="IPR045746">
    <property type="entry name" value="ACT14924-like_Acyltransf_dom"/>
</dbReference>
<accession>A0A2R8AIE4</accession>
<evidence type="ECO:0000259" key="1">
    <source>
        <dbReference type="SMART" id="SM00563"/>
    </source>
</evidence>
<dbReference type="Proteomes" id="UP000244911">
    <property type="component" value="Unassembled WGS sequence"/>
</dbReference>
<evidence type="ECO:0000313" key="2">
    <source>
        <dbReference type="EMBL" id="SPF75816.1"/>
    </source>
</evidence>